<dbReference type="InterPro" id="IPR013525">
    <property type="entry name" value="ABC2_TM"/>
</dbReference>
<keyword evidence="3" id="KW-0813">Transport</keyword>
<evidence type="ECO:0000313" key="11">
    <source>
        <dbReference type="Proteomes" id="UP000002774"/>
    </source>
</evidence>
<evidence type="ECO:0000256" key="7">
    <source>
        <dbReference type="ARBA" id="ARBA00023136"/>
    </source>
</evidence>
<organism evidence="10 11">
    <name type="scientific">Mucilaginibacter paludis DSM 18603</name>
    <dbReference type="NCBI Taxonomy" id="714943"/>
    <lineage>
        <taxon>Bacteria</taxon>
        <taxon>Pseudomonadati</taxon>
        <taxon>Bacteroidota</taxon>
        <taxon>Sphingobacteriia</taxon>
        <taxon>Sphingobacteriales</taxon>
        <taxon>Sphingobacteriaceae</taxon>
        <taxon>Mucilaginibacter</taxon>
    </lineage>
</organism>
<dbReference type="RefSeq" id="WP_008512859.1">
    <property type="nucleotide sequence ID" value="NZ_CM001403.1"/>
</dbReference>
<dbReference type="InterPro" id="IPR047817">
    <property type="entry name" value="ABC2_TM_bact-type"/>
</dbReference>
<keyword evidence="11" id="KW-1185">Reference proteome</keyword>
<dbReference type="HOGENOM" id="CLU_039483_0_1_10"/>
<feature type="transmembrane region" description="Helical" evidence="8">
    <location>
        <begin position="275"/>
        <end position="299"/>
    </location>
</feature>
<dbReference type="InterPro" id="IPR051449">
    <property type="entry name" value="ABC-2_transporter_component"/>
</dbReference>
<feature type="transmembrane region" description="Helical" evidence="8">
    <location>
        <begin position="346"/>
        <end position="365"/>
    </location>
</feature>
<feature type="domain" description="ABC transmembrane type-2" evidence="9">
    <location>
        <begin position="181"/>
        <end position="423"/>
    </location>
</feature>
<dbReference type="Pfam" id="PF12698">
    <property type="entry name" value="ABC2_membrane_3"/>
    <property type="match status" value="1"/>
</dbReference>
<protein>
    <submittedName>
        <fullName evidence="10">ABC-2 type transporter</fullName>
    </submittedName>
</protein>
<proteinExistence type="inferred from homology"/>
<reference evidence="10" key="1">
    <citation type="submission" date="2011-09" db="EMBL/GenBank/DDBJ databases">
        <title>The permanent draft genome of Mucilaginibacter paludis DSM 18603.</title>
        <authorList>
            <consortium name="US DOE Joint Genome Institute (JGI-PGF)"/>
            <person name="Lucas S."/>
            <person name="Han J."/>
            <person name="Lapidus A."/>
            <person name="Bruce D."/>
            <person name="Goodwin L."/>
            <person name="Pitluck S."/>
            <person name="Peters L."/>
            <person name="Kyrpides N."/>
            <person name="Mavromatis K."/>
            <person name="Ivanova N."/>
            <person name="Mikhailova N."/>
            <person name="Held B."/>
            <person name="Detter J.C."/>
            <person name="Tapia R."/>
            <person name="Han C."/>
            <person name="Land M."/>
            <person name="Hauser L."/>
            <person name="Markowitz V."/>
            <person name="Cheng J.-F."/>
            <person name="Hugenholtz P."/>
            <person name="Woyke T."/>
            <person name="Wu D."/>
            <person name="Tindall B."/>
            <person name="Brambilla E."/>
            <person name="Klenk H.-P."/>
            <person name="Eisen J.A."/>
        </authorList>
    </citation>
    <scope>NUCLEOTIDE SEQUENCE [LARGE SCALE GENOMIC DNA]</scope>
    <source>
        <strain evidence="10">DSM 18603</strain>
    </source>
</reference>
<dbReference type="eggNOG" id="COG0842">
    <property type="taxonomic scope" value="Bacteria"/>
</dbReference>
<keyword evidence="4" id="KW-1003">Cell membrane</keyword>
<evidence type="ECO:0000256" key="1">
    <source>
        <dbReference type="ARBA" id="ARBA00004651"/>
    </source>
</evidence>
<evidence type="ECO:0000256" key="8">
    <source>
        <dbReference type="SAM" id="Phobius"/>
    </source>
</evidence>
<keyword evidence="5 8" id="KW-0812">Transmembrane</keyword>
<dbReference type="AlphaFoldDB" id="H1Y1H2"/>
<feature type="transmembrane region" description="Helical" evidence="8">
    <location>
        <begin position="20"/>
        <end position="39"/>
    </location>
</feature>
<keyword evidence="7 8" id="KW-0472">Membrane</keyword>
<dbReference type="GO" id="GO:0005886">
    <property type="term" value="C:plasma membrane"/>
    <property type="evidence" value="ECO:0007669"/>
    <property type="project" value="UniProtKB-SubCell"/>
</dbReference>
<dbReference type="STRING" id="714943.Mucpa_6797"/>
<gene>
    <name evidence="10" type="ORF">Mucpa_6797</name>
</gene>
<dbReference type="Gene3D" id="3.40.1710.10">
    <property type="entry name" value="abc type-2 transporter like domain"/>
    <property type="match status" value="1"/>
</dbReference>
<evidence type="ECO:0000259" key="9">
    <source>
        <dbReference type="PROSITE" id="PS51012"/>
    </source>
</evidence>
<dbReference type="PANTHER" id="PTHR30294">
    <property type="entry name" value="MEMBRANE COMPONENT OF ABC TRANSPORTER YHHJ-RELATED"/>
    <property type="match status" value="1"/>
</dbReference>
<feature type="transmembrane region" description="Helical" evidence="8">
    <location>
        <begin position="311"/>
        <end position="334"/>
    </location>
</feature>
<dbReference type="Proteomes" id="UP000002774">
    <property type="component" value="Chromosome"/>
</dbReference>
<evidence type="ECO:0000256" key="5">
    <source>
        <dbReference type="ARBA" id="ARBA00022692"/>
    </source>
</evidence>
<evidence type="ECO:0000256" key="4">
    <source>
        <dbReference type="ARBA" id="ARBA00022475"/>
    </source>
</evidence>
<accession>H1Y1H2</accession>
<evidence type="ECO:0000313" key="10">
    <source>
        <dbReference type="EMBL" id="EHQ30846.1"/>
    </source>
</evidence>
<evidence type="ECO:0000256" key="3">
    <source>
        <dbReference type="ARBA" id="ARBA00022448"/>
    </source>
</evidence>
<sequence length="426" mass="46665">MFKLWYTIVKDLRILSRDKVGIALMFGMPIALVLIITSIQNNTFELVNKNKVSLLVCNRDTGKISGEFLQAIDQIGMFKMLNIPKGETNKAITKRMNNSDAPLAIVIPADFSVKIDLQAKTVSAKALNTFGLDGGKIDSSASKVLPLNLFYKPALQEQFRRSVQGALYSALQLIESKQILRNMYLSINEKKLPAQLENELLNNKIAINETPVSKDGSRTVPNASQHNVPAWTIFAMFFVVISLAGSIVREKLSGSFIRLKTLPTNYVVALLSKQLTYLAVTMLQAAVIFAIGIWVFPVIGLPVLNLPADMFGLILVSLICGWCAVSYAICIGVFAQTQEQANGFGAISIVMLAAIGGLMVPSFAMPESFRLVMKLSPLHWCLEAYYGLFLEGGNLGDVVANIIPLVMITIFFQAIAILGLKAKKLI</sequence>
<dbReference type="PROSITE" id="PS51012">
    <property type="entry name" value="ABC_TM2"/>
    <property type="match status" value="1"/>
</dbReference>
<comment type="subcellular location">
    <subcellularLocation>
        <location evidence="1">Cell membrane</location>
        <topology evidence="1">Multi-pass membrane protein</topology>
    </subcellularLocation>
</comment>
<feature type="transmembrane region" description="Helical" evidence="8">
    <location>
        <begin position="228"/>
        <end position="248"/>
    </location>
</feature>
<dbReference type="EMBL" id="CM001403">
    <property type="protein sequence ID" value="EHQ30846.1"/>
    <property type="molecule type" value="Genomic_DNA"/>
</dbReference>
<evidence type="ECO:0000256" key="6">
    <source>
        <dbReference type="ARBA" id="ARBA00022989"/>
    </source>
</evidence>
<evidence type="ECO:0000256" key="2">
    <source>
        <dbReference type="ARBA" id="ARBA00007783"/>
    </source>
</evidence>
<dbReference type="GO" id="GO:0140359">
    <property type="term" value="F:ABC-type transporter activity"/>
    <property type="evidence" value="ECO:0007669"/>
    <property type="project" value="InterPro"/>
</dbReference>
<name>H1Y1H2_9SPHI</name>
<keyword evidence="6 8" id="KW-1133">Transmembrane helix</keyword>
<dbReference type="OrthoDB" id="266913at2"/>
<comment type="similarity">
    <text evidence="2">Belongs to the ABC-2 integral membrane protein family.</text>
</comment>
<feature type="transmembrane region" description="Helical" evidence="8">
    <location>
        <begin position="398"/>
        <end position="420"/>
    </location>
</feature>
<dbReference type="PANTHER" id="PTHR30294:SF38">
    <property type="entry name" value="TRANSPORT PERMEASE PROTEIN"/>
    <property type="match status" value="1"/>
</dbReference>